<dbReference type="AlphaFoldDB" id="K0SX41"/>
<accession>K0SX41</accession>
<keyword evidence="3" id="KW-1185">Reference proteome</keyword>
<name>K0SX41_THAOC</name>
<gene>
    <name evidence="2" type="ORF">THAOC_13564</name>
</gene>
<organism evidence="2 3">
    <name type="scientific">Thalassiosira oceanica</name>
    <name type="common">Marine diatom</name>
    <dbReference type="NCBI Taxonomy" id="159749"/>
    <lineage>
        <taxon>Eukaryota</taxon>
        <taxon>Sar</taxon>
        <taxon>Stramenopiles</taxon>
        <taxon>Ochrophyta</taxon>
        <taxon>Bacillariophyta</taxon>
        <taxon>Coscinodiscophyceae</taxon>
        <taxon>Thalassiosirophycidae</taxon>
        <taxon>Thalassiosirales</taxon>
        <taxon>Thalassiosiraceae</taxon>
        <taxon>Thalassiosira</taxon>
    </lineage>
</organism>
<evidence type="ECO:0000313" key="3">
    <source>
        <dbReference type="Proteomes" id="UP000266841"/>
    </source>
</evidence>
<evidence type="ECO:0000256" key="1">
    <source>
        <dbReference type="SAM" id="MobiDB-lite"/>
    </source>
</evidence>
<dbReference type="Proteomes" id="UP000266841">
    <property type="component" value="Unassembled WGS sequence"/>
</dbReference>
<feature type="region of interest" description="Disordered" evidence="1">
    <location>
        <begin position="39"/>
        <end position="92"/>
    </location>
</feature>
<comment type="caution">
    <text evidence="2">The sequence shown here is derived from an EMBL/GenBank/DDBJ whole genome shotgun (WGS) entry which is preliminary data.</text>
</comment>
<protein>
    <submittedName>
        <fullName evidence="2">Uncharacterized protein</fullName>
    </submittedName>
</protein>
<evidence type="ECO:0000313" key="2">
    <source>
        <dbReference type="EMBL" id="EJK65556.1"/>
    </source>
</evidence>
<proteinExistence type="predicted"/>
<dbReference type="EMBL" id="AGNL01015678">
    <property type="protein sequence ID" value="EJK65556.1"/>
    <property type="molecule type" value="Genomic_DNA"/>
</dbReference>
<feature type="compositionally biased region" description="Basic residues" evidence="1">
    <location>
        <begin position="81"/>
        <end position="90"/>
    </location>
</feature>
<sequence length="330" mass="34891">MAEGTEDEAPAMLTQCSSGGIWRHALGAQSGRADVAKLSAENADNRREIAPEPGGFRMDEDGAGQGGRVGRFGDRPPPRTGRLRGRRGRESRRIGAEERTIARRTDAEEGKGLRTSQTDAEWDSARGFDGAWKMDTVAALAGRATAVGMALLGGVSTPPVVCSFAAEEGFLGLDGARRELSTRPRGVPVPEVRAGRLTAVGSETVETHSPLLVHGLADLRSLPPGGGGERRASSSADGSPIHFVVRAGVWGVADESEGRRREVGAALDTVPPCRPAEHYINGSNRSGARRRLERTDGARALADALGMATSDLRIRAFTTTRRGCAYFGRG</sequence>
<reference evidence="2 3" key="1">
    <citation type="journal article" date="2012" name="Genome Biol.">
        <title>Genome and low-iron response of an oceanic diatom adapted to chronic iron limitation.</title>
        <authorList>
            <person name="Lommer M."/>
            <person name="Specht M."/>
            <person name="Roy A.S."/>
            <person name="Kraemer L."/>
            <person name="Andreson R."/>
            <person name="Gutowska M.A."/>
            <person name="Wolf J."/>
            <person name="Bergner S.V."/>
            <person name="Schilhabel M.B."/>
            <person name="Klostermeier U.C."/>
            <person name="Beiko R.G."/>
            <person name="Rosenstiel P."/>
            <person name="Hippler M."/>
            <person name="Laroche J."/>
        </authorList>
    </citation>
    <scope>NUCLEOTIDE SEQUENCE [LARGE SCALE GENOMIC DNA]</scope>
    <source>
        <strain evidence="2 3">CCMP1005</strain>
    </source>
</reference>
<feature type="region of interest" description="Disordered" evidence="1">
    <location>
        <begin position="217"/>
        <end position="237"/>
    </location>
</feature>